<name>A0A168RCR6_ABSGL</name>
<dbReference type="InParanoid" id="A0A168RCR6"/>
<dbReference type="STRING" id="4829.A0A168RCR6"/>
<proteinExistence type="predicted"/>
<dbReference type="EMBL" id="LT554591">
    <property type="protein sequence ID" value="SAM06508.1"/>
    <property type="molecule type" value="Genomic_DNA"/>
</dbReference>
<evidence type="ECO:0000259" key="2">
    <source>
        <dbReference type="Pfam" id="PF26087"/>
    </source>
</evidence>
<evidence type="ECO:0000256" key="1">
    <source>
        <dbReference type="SAM" id="MobiDB-lite"/>
    </source>
</evidence>
<feature type="domain" description="DUF8032" evidence="2">
    <location>
        <begin position="99"/>
        <end position="191"/>
    </location>
</feature>
<feature type="domain" description="DUF8032" evidence="2">
    <location>
        <begin position="246"/>
        <end position="338"/>
    </location>
</feature>
<accession>A0A168RCR6</accession>
<dbReference type="OMA" id="SFRLANC"/>
<sequence length="500" mass="56323">MNLYPTPLPLTGPAASCFFETLHEPSPSPCLTADALDKLSMDQLVEMEQMIRKVKKRKARQLALESSNSATCTKKRKVDMEGGKSVMGPPVIEVRDGVEWVSFVYSHNRVLQRHAIRTDIDDLGLDAIDPAFQLDNCVYPRANVPKETYQGNRWNYETQCNILGWKLAWINPEIVGKRGLIQRAVDSYRNRTPTMRSRRVARQTKMLNGTLRKRHSAAAGPDKEPSPVVDPEEAGAGPFAVAPHIPKTMTMEDEHHMRFRVKIALDSVDLDTIDTSFRLANCVYPRALKVDFLSSDLPPKWMEENVCNELGWKMAWLNPKLVHKRNLLQRALDLYRLKFMPGFTPRQRSCRTPPSPQFTTWTLPDLNQHPVSPSLTCTTGTTESLDFGDCFSMEDDNDDEDMVDGCDLASINTSHTTSSGYSDNAIYTPLLSPLLPLSHQTASSFTVPFFDTSVESDPLLSQDLPSSAMTDFSKSYDQGVFGHDLLLRMEETVDDLFHFS</sequence>
<organism evidence="3">
    <name type="scientific">Absidia glauca</name>
    <name type="common">Pin mould</name>
    <dbReference type="NCBI Taxonomy" id="4829"/>
    <lineage>
        <taxon>Eukaryota</taxon>
        <taxon>Fungi</taxon>
        <taxon>Fungi incertae sedis</taxon>
        <taxon>Mucoromycota</taxon>
        <taxon>Mucoromycotina</taxon>
        <taxon>Mucoromycetes</taxon>
        <taxon>Mucorales</taxon>
        <taxon>Cunninghamellaceae</taxon>
        <taxon>Absidia</taxon>
    </lineage>
</organism>
<keyword evidence="4" id="KW-1185">Reference proteome</keyword>
<dbReference type="Proteomes" id="UP000078561">
    <property type="component" value="Unassembled WGS sequence"/>
</dbReference>
<dbReference type="InterPro" id="IPR058345">
    <property type="entry name" value="DUF8032"/>
</dbReference>
<protein>
    <recommendedName>
        <fullName evidence="2">DUF8032 domain-containing protein</fullName>
    </recommendedName>
</protein>
<dbReference type="AlphaFoldDB" id="A0A168RCR6"/>
<evidence type="ECO:0000313" key="4">
    <source>
        <dbReference type="Proteomes" id="UP000078561"/>
    </source>
</evidence>
<dbReference type="Pfam" id="PF26087">
    <property type="entry name" value="DUF8032"/>
    <property type="match status" value="2"/>
</dbReference>
<dbReference type="OrthoDB" id="5599902at2759"/>
<dbReference type="PANTHER" id="PTHR22949">
    <property type="entry name" value="WHITE COLLAR 2 PROTEIN WC2"/>
    <property type="match status" value="1"/>
</dbReference>
<reference evidence="3" key="1">
    <citation type="submission" date="2016-04" db="EMBL/GenBank/DDBJ databases">
        <authorList>
            <person name="Evans L.H."/>
            <person name="Alamgir A."/>
            <person name="Owens N."/>
            <person name="Weber N.D."/>
            <person name="Virtaneva K."/>
            <person name="Barbian K."/>
            <person name="Babar A."/>
            <person name="Rosenke K."/>
        </authorList>
    </citation>
    <scope>NUCLEOTIDE SEQUENCE [LARGE SCALE GENOMIC DNA]</scope>
    <source>
        <strain evidence="3">CBS 101.48</strain>
    </source>
</reference>
<dbReference type="PANTHER" id="PTHR22949:SF0">
    <property type="entry name" value="RE27538P"/>
    <property type="match status" value="1"/>
</dbReference>
<feature type="region of interest" description="Disordered" evidence="1">
    <location>
        <begin position="192"/>
        <end position="236"/>
    </location>
</feature>
<evidence type="ECO:0000313" key="3">
    <source>
        <dbReference type="EMBL" id="SAM06508.1"/>
    </source>
</evidence>
<gene>
    <name evidence="3" type="primary">ABSGL_12397.1 scaffold 12745</name>
</gene>